<accession>A0AAW6TQP1</accession>
<organism evidence="2 3">
    <name type="scientific">Flavobacterium yafengii</name>
    <dbReference type="NCBI Taxonomy" id="3041253"/>
    <lineage>
        <taxon>Bacteria</taxon>
        <taxon>Pseudomonadati</taxon>
        <taxon>Bacteroidota</taxon>
        <taxon>Flavobacteriia</taxon>
        <taxon>Flavobacteriales</taxon>
        <taxon>Flavobacteriaceae</taxon>
        <taxon>Flavobacterium</taxon>
    </lineage>
</organism>
<dbReference type="InterPro" id="IPR003607">
    <property type="entry name" value="HD/PDEase_dom"/>
</dbReference>
<protein>
    <submittedName>
        <fullName evidence="2">HD domain-containing protein</fullName>
    </submittedName>
</protein>
<feature type="domain" description="HD/PDEase" evidence="1">
    <location>
        <begin position="37"/>
        <end position="151"/>
    </location>
</feature>
<dbReference type="SMART" id="SM00471">
    <property type="entry name" value="HDc"/>
    <property type="match status" value="1"/>
</dbReference>
<dbReference type="InterPro" id="IPR006674">
    <property type="entry name" value="HD_domain"/>
</dbReference>
<reference evidence="2 3" key="1">
    <citation type="submission" date="2023-04" db="EMBL/GenBank/DDBJ databases">
        <title>Two novel species of Flavobacterium.</title>
        <authorList>
            <person name="Liu Q."/>
            <person name="Xin Y.-H."/>
        </authorList>
    </citation>
    <scope>NUCLEOTIDE SEQUENCE [LARGE SCALE GENOMIC DNA]</scope>
    <source>
        <strain evidence="2 3">LB2P87</strain>
    </source>
</reference>
<name>A0AAW6TQP1_9FLAO</name>
<dbReference type="EMBL" id="JASCRY010000001">
    <property type="protein sequence ID" value="MDI5949457.1"/>
    <property type="molecule type" value="Genomic_DNA"/>
</dbReference>
<dbReference type="Proteomes" id="UP001228643">
    <property type="component" value="Unassembled WGS sequence"/>
</dbReference>
<evidence type="ECO:0000313" key="3">
    <source>
        <dbReference type="Proteomes" id="UP001228643"/>
    </source>
</evidence>
<proteinExistence type="predicted"/>
<dbReference type="Pfam" id="PF01966">
    <property type="entry name" value="HD"/>
    <property type="match status" value="1"/>
</dbReference>
<gene>
    <name evidence="2" type="ORF">QLS97_07330</name>
</gene>
<dbReference type="Gene3D" id="1.10.3210.10">
    <property type="entry name" value="Hypothetical protein af1432"/>
    <property type="match status" value="1"/>
</dbReference>
<keyword evidence="3" id="KW-1185">Reference proteome</keyword>
<evidence type="ECO:0000259" key="1">
    <source>
        <dbReference type="SMART" id="SM00471"/>
    </source>
</evidence>
<comment type="caution">
    <text evidence="2">The sequence shown here is derived from an EMBL/GenBank/DDBJ whole genome shotgun (WGS) entry which is preliminary data.</text>
</comment>
<sequence length="212" mass="24802">MVCTLFLNLIVAVNMKNWNLLYTNVMDCLKTQLSPFLIYHHWKHTQHVLEAAEYIAQQENTTEEDILLVKTAALFHDAGFINGINEGHEEESIRFAEKKLPEFGYTKKEIETIAGMIRATTLPQKPKTKLECILADADVEYLGTNHFERIGNKLYLELKHYSPNLSLEEWNDMQINFLQSHFYHTDYCIQNRTAIKEKNLKELIERKKLEKG</sequence>
<dbReference type="AlphaFoldDB" id="A0AAW6TQP1"/>
<evidence type="ECO:0000313" key="2">
    <source>
        <dbReference type="EMBL" id="MDI5949457.1"/>
    </source>
</evidence>
<dbReference type="RefSeq" id="WP_282715436.1">
    <property type="nucleotide sequence ID" value="NZ_JASCRY010000001.1"/>
</dbReference>
<dbReference type="CDD" id="cd00077">
    <property type="entry name" value="HDc"/>
    <property type="match status" value="1"/>
</dbReference>
<dbReference type="SUPFAM" id="SSF109604">
    <property type="entry name" value="HD-domain/PDEase-like"/>
    <property type="match status" value="1"/>
</dbReference>